<sequence>MCFGSVETPIHVLRECPFASKVWDEVFNWCGLKFALNVPIKLFLSSTLQLSVAIELRNALYSISLATLWFIWLARNEHIFGSTRLAVDKVVDLIKFHTFGWLKNRAHLGNLA</sequence>
<accession>A0AAD8KM63</accession>
<dbReference type="Proteomes" id="UP001229421">
    <property type="component" value="Unassembled WGS sequence"/>
</dbReference>
<evidence type="ECO:0000313" key="2">
    <source>
        <dbReference type="Proteomes" id="UP001229421"/>
    </source>
</evidence>
<protein>
    <recommendedName>
        <fullName evidence="3">Reverse transcriptase zinc-binding domain-containing protein</fullName>
    </recommendedName>
</protein>
<dbReference type="PANTHER" id="PTHR33116:SF78">
    <property type="entry name" value="OS12G0587133 PROTEIN"/>
    <property type="match status" value="1"/>
</dbReference>
<gene>
    <name evidence="1" type="ORF">QVD17_20969</name>
</gene>
<organism evidence="1 2">
    <name type="scientific">Tagetes erecta</name>
    <name type="common">African marigold</name>
    <dbReference type="NCBI Taxonomy" id="13708"/>
    <lineage>
        <taxon>Eukaryota</taxon>
        <taxon>Viridiplantae</taxon>
        <taxon>Streptophyta</taxon>
        <taxon>Embryophyta</taxon>
        <taxon>Tracheophyta</taxon>
        <taxon>Spermatophyta</taxon>
        <taxon>Magnoliopsida</taxon>
        <taxon>eudicotyledons</taxon>
        <taxon>Gunneridae</taxon>
        <taxon>Pentapetalae</taxon>
        <taxon>asterids</taxon>
        <taxon>campanulids</taxon>
        <taxon>Asterales</taxon>
        <taxon>Asteraceae</taxon>
        <taxon>Asteroideae</taxon>
        <taxon>Heliantheae alliance</taxon>
        <taxon>Tageteae</taxon>
        <taxon>Tagetes</taxon>
    </lineage>
</organism>
<dbReference type="EMBL" id="JAUHHV010000005">
    <property type="protein sequence ID" value="KAK1425615.1"/>
    <property type="molecule type" value="Genomic_DNA"/>
</dbReference>
<evidence type="ECO:0008006" key="3">
    <source>
        <dbReference type="Google" id="ProtNLM"/>
    </source>
</evidence>
<reference evidence="1" key="1">
    <citation type="journal article" date="2023" name="bioRxiv">
        <title>Improved chromosome-level genome assembly for marigold (Tagetes erecta).</title>
        <authorList>
            <person name="Jiang F."/>
            <person name="Yuan L."/>
            <person name="Wang S."/>
            <person name="Wang H."/>
            <person name="Xu D."/>
            <person name="Wang A."/>
            <person name="Fan W."/>
        </authorList>
    </citation>
    <scope>NUCLEOTIDE SEQUENCE</scope>
    <source>
        <strain evidence="1">WSJ</strain>
        <tissue evidence="1">Leaf</tissue>
    </source>
</reference>
<proteinExistence type="predicted"/>
<name>A0AAD8KM63_TARER</name>
<evidence type="ECO:0000313" key="1">
    <source>
        <dbReference type="EMBL" id="KAK1425615.1"/>
    </source>
</evidence>
<comment type="caution">
    <text evidence="1">The sequence shown here is derived from an EMBL/GenBank/DDBJ whole genome shotgun (WGS) entry which is preliminary data.</text>
</comment>
<dbReference type="PANTHER" id="PTHR33116">
    <property type="entry name" value="REVERSE TRANSCRIPTASE ZINC-BINDING DOMAIN-CONTAINING PROTEIN-RELATED-RELATED"/>
    <property type="match status" value="1"/>
</dbReference>
<keyword evidence="2" id="KW-1185">Reference proteome</keyword>
<dbReference type="AlphaFoldDB" id="A0AAD8KM63"/>